<name>A0A176W400_MARPO</name>
<evidence type="ECO:0000313" key="1">
    <source>
        <dbReference type="EMBL" id="OAE27341.1"/>
    </source>
</evidence>
<proteinExistence type="predicted"/>
<dbReference type="EMBL" id="LVLJ01001919">
    <property type="protein sequence ID" value="OAE27341.1"/>
    <property type="molecule type" value="Genomic_DNA"/>
</dbReference>
<reference evidence="1" key="1">
    <citation type="submission" date="2016-03" db="EMBL/GenBank/DDBJ databases">
        <title>Mechanisms controlling the formation of the plant cell surface in tip-growing cells are functionally conserved among land plants.</title>
        <authorList>
            <person name="Honkanen S."/>
            <person name="Jones V.A."/>
            <person name="Morieri G."/>
            <person name="Champion C."/>
            <person name="Hetherington A.J."/>
            <person name="Kelly S."/>
            <person name="Saint-Marcoux D."/>
            <person name="Proust H."/>
            <person name="Prescott H."/>
            <person name="Dolan L."/>
        </authorList>
    </citation>
    <scope>NUCLEOTIDE SEQUENCE [LARGE SCALE GENOMIC DNA]</scope>
    <source>
        <tissue evidence="1">Whole gametophyte</tissue>
    </source>
</reference>
<gene>
    <name evidence="1" type="ORF">AXG93_441s1010</name>
</gene>
<comment type="caution">
    <text evidence="1">The sequence shown here is derived from an EMBL/GenBank/DDBJ whole genome shotgun (WGS) entry which is preliminary data.</text>
</comment>
<evidence type="ECO:0000313" key="2">
    <source>
        <dbReference type="Proteomes" id="UP000077202"/>
    </source>
</evidence>
<organism evidence="1 2">
    <name type="scientific">Marchantia polymorpha subsp. ruderalis</name>
    <dbReference type="NCBI Taxonomy" id="1480154"/>
    <lineage>
        <taxon>Eukaryota</taxon>
        <taxon>Viridiplantae</taxon>
        <taxon>Streptophyta</taxon>
        <taxon>Embryophyta</taxon>
        <taxon>Marchantiophyta</taxon>
        <taxon>Marchantiopsida</taxon>
        <taxon>Marchantiidae</taxon>
        <taxon>Marchantiales</taxon>
        <taxon>Marchantiaceae</taxon>
        <taxon>Marchantia</taxon>
    </lineage>
</organism>
<dbReference type="PANTHER" id="PTHR47679">
    <property type="entry name" value="PROTEIN TORNADO 1"/>
    <property type="match status" value="1"/>
</dbReference>
<dbReference type="PANTHER" id="PTHR47679:SF1">
    <property type="entry name" value="PROTEIN TORNADO 1"/>
    <property type="match status" value="1"/>
</dbReference>
<dbReference type="AlphaFoldDB" id="A0A176W400"/>
<protein>
    <submittedName>
        <fullName evidence="1">Uncharacterized protein</fullName>
    </submittedName>
</protein>
<accession>A0A176W400</accession>
<dbReference type="Proteomes" id="UP000077202">
    <property type="component" value="Unassembled WGS sequence"/>
</dbReference>
<sequence length="312" mass="35620">MGVLRVNLALQEIDVSGTSWARDGKAAQIQEALQQNQKRAVYMSVFLEANLPFGDAKAGRLFLCGSPRAALGQHFQAKKSESSYRTSSYASKDGFVSESVFAGLIEKFLEKQPRFQNVDKELLEKILIDLDLCFKLEDTSEYFIPSFIPEHASKKEQNDQEGAHAKWMNWENRSETLQFVGIRIQCQDGKTMSLTVAFFLRFQELISFCASPKGCPGVALVLGVIQTVCVEMLIPSHLRGAILIEKLQWDLLRSINDKLEEMPLERWHLMEKEELFDYKECWPPIERYTSEKSERARDLLLESDVEAVVNKI</sequence>
<keyword evidence="2" id="KW-1185">Reference proteome</keyword>